<reference evidence="1 2" key="1">
    <citation type="submission" date="2019-05" db="EMBL/GenBank/DDBJ databases">
        <title>Genome-based reclassification of Lactobacillus casei as Lactobacillus casei subsp. casei. subsp.nov., description of Lactobacillus casei subsp. zeae subsp. nov., and emended description of Lactobacillus casei.</title>
        <authorList>
            <person name="Huang C.-H."/>
        </authorList>
    </citation>
    <scope>NUCLEOTIDE SEQUENCE [LARGE SCALE GENOMIC DNA]</scope>
    <source>
        <strain evidence="1 2">CRBIP24.58</strain>
    </source>
</reference>
<proteinExistence type="predicted"/>
<dbReference type="NCBIfam" id="NF040518">
    <property type="entry name" value="Lacto_Palin_RP3"/>
    <property type="match status" value="1"/>
</dbReference>
<dbReference type="EMBL" id="VBWN01000007">
    <property type="protein sequence ID" value="TLF40713.1"/>
    <property type="molecule type" value="Genomic_DNA"/>
</dbReference>
<name>A0A5R8LUA0_LACZE</name>
<dbReference type="AntiFam" id="ANF00268">
    <property type="entry name" value="DNA repeat translations related to WP_015765070.1"/>
</dbReference>
<organism evidence="1 2">
    <name type="scientific">Lacticaseibacillus zeae</name>
    <name type="common">Lactobacillus zeae</name>
    <dbReference type="NCBI Taxonomy" id="57037"/>
    <lineage>
        <taxon>Bacteria</taxon>
        <taxon>Bacillati</taxon>
        <taxon>Bacillota</taxon>
        <taxon>Bacilli</taxon>
        <taxon>Lactobacillales</taxon>
        <taxon>Lactobacillaceae</taxon>
        <taxon>Lacticaseibacillus</taxon>
    </lineage>
</organism>
<dbReference type="AlphaFoldDB" id="A0A5R8LUA0"/>
<dbReference type="Proteomes" id="UP000307781">
    <property type="component" value="Unassembled WGS sequence"/>
</dbReference>
<evidence type="ECO:0000313" key="2">
    <source>
        <dbReference type="Proteomes" id="UP000307781"/>
    </source>
</evidence>
<comment type="caution">
    <text evidence="1">The sequence shown here is derived from an EMBL/GenBank/DDBJ whole genome shotgun (WGS) entry which is preliminary data.</text>
</comment>
<protein>
    <submittedName>
        <fullName evidence="1">Uncharacterized protein</fullName>
    </submittedName>
</protein>
<sequence>MGVMARFWPLRPRSLHAGSCARERVMMSVSWRAVIQTSFCAFAGRSFNKSRFPGESAFMAYTRTNRG</sequence>
<accession>A0A5R8LUA0</accession>
<evidence type="ECO:0000313" key="1">
    <source>
        <dbReference type="EMBL" id="TLF40713.1"/>
    </source>
</evidence>
<gene>
    <name evidence="1" type="ORF">FEI14_10280</name>
</gene>